<evidence type="ECO:0000313" key="3">
    <source>
        <dbReference type="Proteomes" id="UP000031952"/>
    </source>
</evidence>
<dbReference type="AlphaFoldDB" id="A0A0C2MNV6"/>
<proteinExistence type="predicted"/>
<gene>
    <name evidence="2" type="ORF">SB78_02845</name>
</gene>
<sequence>MKNNFKILRNIIGFIILTISAENSFASSANAFFLVSATVLPSCIVTATPLAFGTYVPTTDSLQTNKLTITCTLGTGYTVSLNAGTAPAATTSTRKMTGLVNTTSYLPYNLYSNAARTQNWGNQSSDWVPGTGTGLPQTLTIYGKIPQGANVPSDTYNDTNSNRSILIL</sequence>
<feature type="domain" description="Spore coat protein U/FanG" evidence="1">
    <location>
        <begin position="30"/>
        <end position="159"/>
    </location>
</feature>
<reference evidence="2 3" key="1">
    <citation type="submission" date="2014-12" db="EMBL/GenBank/DDBJ databases">
        <title>Whole genome sequence of Candidatus Rickettsia asemboensis strain NMRCii isolated from cat fleas in west Kenya.</title>
        <authorList>
            <person name="Jima D."/>
            <person name="Luce-Fedrow A."/>
            <person name="Yang Y."/>
            <person name="Maina A.N."/>
            <person name="Snesrud E.C."/>
            <person name="Jarman R.G."/>
            <person name="Richards A.L."/>
            <person name="Hang J."/>
        </authorList>
    </citation>
    <scope>NUCLEOTIDE SEQUENCE [LARGE SCALE GENOMIC DNA]</scope>
    <source>
        <strain evidence="2 3">NMRCii</strain>
    </source>
</reference>
<comment type="caution">
    <text evidence="2">The sequence shown here is derived from an EMBL/GenBank/DDBJ whole genome shotgun (WGS) entry which is preliminary data.</text>
</comment>
<keyword evidence="2" id="KW-0167">Capsid protein</keyword>
<dbReference type="PANTHER" id="PTHR37089">
    <property type="entry name" value="PROTEIN U-RELATED"/>
    <property type="match status" value="1"/>
</dbReference>
<dbReference type="InterPro" id="IPR053167">
    <property type="entry name" value="Spore_coat_component"/>
</dbReference>
<dbReference type="RefSeq" id="WP_041078516.1">
    <property type="nucleotide sequence ID" value="NZ_JWSW01000016.1"/>
</dbReference>
<organism evidence="2 3">
    <name type="scientific">Rickettsia asembonensis</name>
    <dbReference type="NCBI Taxonomy" id="1068590"/>
    <lineage>
        <taxon>Bacteria</taxon>
        <taxon>Pseudomonadati</taxon>
        <taxon>Pseudomonadota</taxon>
        <taxon>Alphaproteobacteria</taxon>
        <taxon>Rickettsiales</taxon>
        <taxon>Rickettsiaceae</taxon>
        <taxon>Rickettsieae</taxon>
        <taxon>Rickettsia</taxon>
        <taxon>spotted fever group</taxon>
    </lineage>
</organism>
<dbReference type="Pfam" id="PF05229">
    <property type="entry name" value="SCPU"/>
    <property type="match status" value="1"/>
</dbReference>
<dbReference type="SMART" id="SM00972">
    <property type="entry name" value="SCPU"/>
    <property type="match status" value="1"/>
</dbReference>
<dbReference type="Proteomes" id="UP000031952">
    <property type="component" value="Unassembled WGS sequence"/>
</dbReference>
<dbReference type="InterPro" id="IPR007893">
    <property type="entry name" value="Spore_coat_U/FanG"/>
</dbReference>
<name>A0A0C2MNV6_9RICK</name>
<dbReference type="PANTHER" id="PTHR37089:SF4">
    <property type="entry name" value="EXPORTED PROTEIN"/>
    <property type="match status" value="1"/>
</dbReference>
<evidence type="ECO:0000259" key="1">
    <source>
        <dbReference type="Pfam" id="PF05229"/>
    </source>
</evidence>
<dbReference type="EMBL" id="JWSW01000016">
    <property type="protein sequence ID" value="KIJ88891.1"/>
    <property type="molecule type" value="Genomic_DNA"/>
</dbReference>
<keyword evidence="2" id="KW-0946">Virion</keyword>
<protein>
    <submittedName>
        <fullName evidence="2">Late-developmental spore coat protein</fullName>
    </submittedName>
</protein>
<evidence type="ECO:0000313" key="2">
    <source>
        <dbReference type="EMBL" id="KIJ88891.1"/>
    </source>
</evidence>
<accession>A0A0C2MNV6</accession>
<keyword evidence="3" id="KW-1185">Reference proteome</keyword>